<feature type="region of interest" description="Disordered" evidence="3">
    <location>
        <begin position="36"/>
        <end position="76"/>
    </location>
</feature>
<feature type="compositionally biased region" description="Basic and acidic residues" evidence="3">
    <location>
        <begin position="109"/>
        <end position="123"/>
    </location>
</feature>
<dbReference type="Proteomes" id="UP000250140">
    <property type="component" value="Unassembled WGS sequence"/>
</dbReference>
<dbReference type="AlphaFoldDB" id="A0A8E2JSP5"/>
<reference evidence="4 5" key="1">
    <citation type="journal article" date="2016" name="Nat. Commun.">
        <title>Ectomycorrhizal ecology is imprinted in the genome of the dominant symbiotic fungus Cenococcum geophilum.</title>
        <authorList>
            <consortium name="DOE Joint Genome Institute"/>
            <person name="Peter M."/>
            <person name="Kohler A."/>
            <person name="Ohm R.A."/>
            <person name="Kuo A."/>
            <person name="Krutzmann J."/>
            <person name="Morin E."/>
            <person name="Arend M."/>
            <person name="Barry K.W."/>
            <person name="Binder M."/>
            <person name="Choi C."/>
            <person name="Clum A."/>
            <person name="Copeland A."/>
            <person name="Grisel N."/>
            <person name="Haridas S."/>
            <person name="Kipfer T."/>
            <person name="LaButti K."/>
            <person name="Lindquist E."/>
            <person name="Lipzen A."/>
            <person name="Maire R."/>
            <person name="Meier B."/>
            <person name="Mihaltcheva S."/>
            <person name="Molinier V."/>
            <person name="Murat C."/>
            <person name="Poggeler S."/>
            <person name="Quandt C.A."/>
            <person name="Sperisen C."/>
            <person name="Tritt A."/>
            <person name="Tisserant E."/>
            <person name="Crous P.W."/>
            <person name="Henrissat B."/>
            <person name="Nehls U."/>
            <person name="Egli S."/>
            <person name="Spatafora J.W."/>
            <person name="Grigoriev I.V."/>
            <person name="Martin F.M."/>
        </authorList>
    </citation>
    <scope>NUCLEOTIDE SEQUENCE [LARGE SCALE GENOMIC DNA]</scope>
    <source>
        <strain evidence="4 5">CBS 207.34</strain>
    </source>
</reference>
<feature type="repeat" description="PPR" evidence="2">
    <location>
        <begin position="509"/>
        <end position="543"/>
    </location>
</feature>
<sequence>MLGPYICRRCQSRLKSRLIHLNDPQWHSKATLLSFSKRQPTTDDPKPPPQGGDTHHDHSALPPTQEDLLKGGRSDNEDKRFDVLSSLFSTPAGAVRGRYSKHVQGSKVTADHEPTETNEHRQHIQSELPIRKVDHRKTEGAYLMKLLDNPARDKIDAWRFFLEHYTTKDSPALAKPAFQDIPFISRGVVFSKLLNALAIEWATVYESNQYPRPSEVVQKFEEVGIMRPEFWADTLWVITSQILQEAMGGNENNKAPERLLQELMTMWQLFFIRFNARQTDSASEGWVCIPGAGTTLNKITTGSHLTRSFEKRLSKFVPKFGEDSTVALAALVTFTLFTRQGQIINISEECRYDNFPFVNLIAHLLPRADLEPLIRQAHGAINQVMIPEEKVAKLLEHLRSAPYQAFSVIGAKNFAKVAPPGQHDREHAKQMEEFFIKRLARAIEKADIRIVEGCWADAQQVFSRPEPNAKPAIPRKFYNFLLTGLLALGHSQRAIDAWNQMISSGMKPTVDTWTAMLSGCQRSGDSVGLEQMWTRMIASGVQPDAHAWGARIHGLLSLGRRNEGLTALEDMGHAWLESTKPKQLVVTKKTKGNSAKTKLPSNEPAPAPKPDIEIINGALIALSRVRRLSLEQKRPLMEKVLRWASRFGITPDVITYNIFLRMALQEGDNGRAFKLLKHMDDKQIQPDIATFTLIIQATLKQYSFIDLPKAEQGRTVFTLLDEVESQGVKLSSRLYSAVIDGLLKQHSNISAVRGVLDHMNNRNILPTTYVYTMLATHYFTRDPPDIEAVDSLWTYVTTTPGVLIDNIFFDRVVEGYAQCGEVGKMMTALARASKAGQHPSWKALAAALQALTDVHDWDRAKQLISDVEKGEGLAKAGISAKGSYFGQSKFWALVRELGLSREDEDILEETHPITDALSTQAENTLSSLSR</sequence>
<evidence type="ECO:0000313" key="4">
    <source>
        <dbReference type="EMBL" id="OCL07982.1"/>
    </source>
</evidence>
<accession>A0A8E2JSP5</accession>
<feature type="region of interest" description="Disordered" evidence="3">
    <location>
        <begin position="98"/>
        <end position="123"/>
    </location>
</feature>
<dbReference type="EMBL" id="KV749742">
    <property type="protein sequence ID" value="OCL07982.1"/>
    <property type="molecule type" value="Genomic_DNA"/>
</dbReference>
<evidence type="ECO:0000256" key="1">
    <source>
        <dbReference type="ARBA" id="ARBA00022737"/>
    </source>
</evidence>
<dbReference type="PANTHER" id="PTHR47932">
    <property type="entry name" value="ATPASE EXPRESSION PROTEIN 3"/>
    <property type="match status" value="1"/>
</dbReference>
<feature type="repeat" description="PPR" evidence="2">
    <location>
        <begin position="474"/>
        <end position="508"/>
    </location>
</feature>
<dbReference type="Pfam" id="PF13041">
    <property type="entry name" value="PPR_2"/>
    <property type="match status" value="2"/>
</dbReference>
<feature type="repeat" description="PPR" evidence="2">
    <location>
        <begin position="652"/>
        <end position="686"/>
    </location>
</feature>
<gene>
    <name evidence="4" type="ORF">AOQ84DRAFT_354714</name>
</gene>
<evidence type="ECO:0000256" key="2">
    <source>
        <dbReference type="PROSITE-ProRule" id="PRU00708"/>
    </source>
</evidence>
<feature type="region of interest" description="Disordered" evidence="3">
    <location>
        <begin position="589"/>
        <end position="608"/>
    </location>
</feature>
<evidence type="ECO:0000256" key="3">
    <source>
        <dbReference type="SAM" id="MobiDB-lite"/>
    </source>
</evidence>
<evidence type="ECO:0000313" key="5">
    <source>
        <dbReference type="Proteomes" id="UP000250140"/>
    </source>
</evidence>
<dbReference type="OrthoDB" id="185373at2759"/>
<proteinExistence type="predicted"/>
<feature type="compositionally biased region" description="Basic and acidic residues" evidence="3">
    <location>
        <begin position="67"/>
        <end position="76"/>
    </location>
</feature>
<dbReference type="InterPro" id="IPR002885">
    <property type="entry name" value="PPR_rpt"/>
</dbReference>
<dbReference type="PANTHER" id="PTHR47932:SF44">
    <property type="entry name" value="MIOREX COMPLEX COMPONENT 1"/>
    <property type="match status" value="1"/>
</dbReference>
<feature type="compositionally biased region" description="Polar residues" evidence="3">
    <location>
        <begin position="916"/>
        <end position="930"/>
    </location>
</feature>
<dbReference type="PROSITE" id="PS51375">
    <property type="entry name" value="PPR"/>
    <property type="match status" value="3"/>
</dbReference>
<evidence type="ECO:0008006" key="6">
    <source>
        <dbReference type="Google" id="ProtNLM"/>
    </source>
</evidence>
<feature type="region of interest" description="Disordered" evidence="3">
    <location>
        <begin position="910"/>
        <end position="930"/>
    </location>
</feature>
<name>A0A8E2JSP5_9PEZI</name>
<keyword evidence="5" id="KW-1185">Reference proteome</keyword>
<dbReference type="NCBIfam" id="TIGR00756">
    <property type="entry name" value="PPR"/>
    <property type="match status" value="2"/>
</dbReference>
<dbReference type="Gene3D" id="1.25.40.10">
    <property type="entry name" value="Tetratricopeptide repeat domain"/>
    <property type="match status" value="3"/>
</dbReference>
<protein>
    <recommendedName>
        <fullName evidence="6">Pentatricopeptide repeat-containing protein</fullName>
    </recommendedName>
</protein>
<dbReference type="InterPro" id="IPR011990">
    <property type="entry name" value="TPR-like_helical_dom_sf"/>
</dbReference>
<organism evidence="4 5">
    <name type="scientific">Glonium stellatum</name>
    <dbReference type="NCBI Taxonomy" id="574774"/>
    <lineage>
        <taxon>Eukaryota</taxon>
        <taxon>Fungi</taxon>
        <taxon>Dikarya</taxon>
        <taxon>Ascomycota</taxon>
        <taxon>Pezizomycotina</taxon>
        <taxon>Dothideomycetes</taxon>
        <taxon>Pleosporomycetidae</taxon>
        <taxon>Gloniales</taxon>
        <taxon>Gloniaceae</taxon>
        <taxon>Glonium</taxon>
    </lineage>
</organism>
<keyword evidence="1" id="KW-0677">Repeat</keyword>